<comment type="similarity">
    <text evidence="1">Belongs to the CCDC53 family.</text>
</comment>
<feature type="compositionally biased region" description="Low complexity" evidence="2">
    <location>
        <begin position="76"/>
        <end position="88"/>
    </location>
</feature>
<protein>
    <submittedName>
        <fullName evidence="3">Putative coiled-coil domain-containing protein 53</fullName>
    </submittedName>
</protein>
<organism evidence="3">
    <name type="scientific">Culex tarsalis</name>
    <name type="common">Encephalitis mosquito</name>
    <dbReference type="NCBI Taxonomy" id="7177"/>
    <lineage>
        <taxon>Eukaryota</taxon>
        <taxon>Metazoa</taxon>
        <taxon>Ecdysozoa</taxon>
        <taxon>Arthropoda</taxon>
        <taxon>Hexapoda</taxon>
        <taxon>Insecta</taxon>
        <taxon>Pterygota</taxon>
        <taxon>Neoptera</taxon>
        <taxon>Endopterygota</taxon>
        <taxon>Diptera</taxon>
        <taxon>Nematocera</taxon>
        <taxon>Culicoidea</taxon>
        <taxon>Culicidae</taxon>
        <taxon>Culicinae</taxon>
        <taxon>Culicini</taxon>
        <taxon>Culex</taxon>
        <taxon>Culex</taxon>
    </lineage>
</organism>
<dbReference type="GO" id="GO:0006887">
    <property type="term" value="P:exocytosis"/>
    <property type="evidence" value="ECO:0007669"/>
    <property type="project" value="TreeGrafter"/>
</dbReference>
<proteinExistence type="inferred from homology"/>
<dbReference type="PANTHER" id="PTHR13015">
    <property type="entry name" value="PROTEIN AD-016-RELATED"/>
    <property type="match status" value="1"/>
</dbReference>
<evidence type="ECO:0000256" key="2">
    <source>
        <dbReference type="SAM" id="MobiDB-lite"/>
    </source>
</evidence>
<evidence type="ECO:0000256" key="1">
    <source>
        <dbReference type="ARBA" id="ARBA00006290"/>
    </source>
</evidence>
<sequence>MDTVGLDKHELPPTNQKRMVAFINHFVLSTVHFLNRFALDCENKFIQYEHKMQSLEASLLIIEAKLASIDALKGSAAAATTPSVPPSKTTEEEVAVTDEVAEVSVEEESAGQEKDPRYERYFKMIQVGVPVPAVKNKIRTEGLDPNYIDAFL</sequence>
<dbReference type="AlphaFoldDB" id="A0A1Q3FJE1"/>
<feature type="compositionally biased region" description="Acidic residues" evidence="2">
    <location>
        <begin position="92"/>
        <end position="110"/>
    </location>
</feature>
<reference evidence="3" key="1">
    <citation type="submission" date="2017-01" db="EMBL/GenBank/DDBJ databases">
        <title>A deep insight into the sialotranscriptome of adult male and female Cluex tarsalis mosquitoes.</title>
        <authorList>
            <person name="Ribeiro J.M."/>
            <person name="Moreira F."/>
            <person name="Bernard K.A."/>
            <person name="Calvo E."/>
        </authorList>
    </citation>
    <scope>NUCLEOTIDE SEQUENCE</scope>
    <source>
        <strain evidence="3">Kern County</strain>
        <tissue evidence="3">Salivary glands</tissue>
    </source>
</reference>
<evidence type="ECO:0000313" key="3">
    <source>
        <dbReference type="EMBL" id="JAV27603.1"/>
    </source>
</evidence>
<dbReference type="GO" id="GO:0071203">
    <property type="term" value="C:WASH complex"/>
    <property type="evidence" value="ECO:0007669"/>
    <property type="project" value="InterPro"/>
</dbReference>
<dbReference type="InterPro" id="IPR019309">
    <property type="entry name" value="WASHC3"/>
</dbReference>
<dbReference type="Gene3D" id="1.20.5.110">
    <property type="match status" value="1"/>
</dbReference>
<dbReference type="EMBL" id="GFDL01007442">
    <property type="protein sequence ID" value="JAV27603.1"/>
    <property type="molecule type" value="Transcribed_RNA"/>
</dbReference>
<dbReference type="Pfam" id="PF10152">
    <property type="entry name" value="CCDC53"/>
    <property type="match status" value="1"/>
</dbReference>
<dbReference type="PANTHER" id="PTHR13015:SF0">
    <property type="entry name" value="WASH COMPLEX SUBUNIT 3"/>
    <property type="match status" value="1"/>
</dbReference>
<feature type="region of interest" description="Disordered" evidence="2">
    <location>
        <begin position="76"/>
        <end position="114"/>
    </location>
</feature>
<accession>A0A1Q3FJE1</accession>
<name>A0A1Q3FJE1_CULTA</name>
<dbReference type="GO" id="GO:0030041">
    <property type="term" value="P:actin filament polymerization"/>
    <property type="evidence" value="ECO:0007669"/>
    <property type="project" value="TreeGrafter"/>
</dbReference>